<keyword evidence="7" id="KW-1133">Transmembrane helix</keyword>
<dbReference type="OrthoDB" id="270584at2759"/>
<dbReference type="SUPFAM" id="SSF103506">
    <property type="entry name" value="Mitochondrial carrier"/>
    <property type="match status" value="1"/>
</dbReference>
<evidence type="ECO:0000313" key="12">
    <source>
        <dbReference type="EMBL" id="GBM92006.1"/>
    </source>
</evidence>
<keyword evidence="5" id="KW-0677">Repeat</keyword>
<evidence type="ECO:0000256" key="3">
    <source>
        <dbReference type="ARBA" id="ARBA00022448"/>
    </source>
</evidence>
<dbReference type="InterPro" id="IPR023395">
    <property type="entry name" value="MCP_dom_sf"/>
</dbReference>
<feature type="repeat" description="Solcar" evidence="10">
    <location>
        <begin position="152"/>
        <end position="237"/>
    </location>
</feature>
<dbReference type="PROSITE" id="PS50920">
    <property type="entry name" value="SOLCAR"/>
    <property type="match status" value="3"/>
</dbReference>
<evidence type="ECO:0000313" key="13">
    <source>
        <dbReference type="Proteomes" id="UP000499080"/>
    </source>
</evidence>
<comment type="subcellular location">
    <subcellularLocation>
        <location evidence="1">Mitochondrion inner membrane</location>
        <topology evidence="1">Multi-pass membrane protein</topology>
    </subcellularLocation>
</comment>
<dbReference type="Pfam" id="PF00153">
    <property type="entry name" value="Mito_carr"/>
    <property type="match status" value="3"/>
</dbReference>
<sequence>MNKDDFPTISFNKRRDYLLFLPSSELGDLMRSWRHATFLDIGENPLVPEDFTRKEMQTGIWWRLLVAGAIAGGVSRTCTAPLDRIKVFFQVRGGEYSSIGICLRHMLKEGGVVSLWRGNGVNVLKIAPETAIKFATYEKLKSLIRGDLERELQMHERFLAGSIAGGIAQSSIYPLEVLKTRLALRKTGQYKSAWDAACKIYRIEGLRSFYKGYLPNLLGIIPYAGIELAIYETLKESYTARHPELNEPGPMALLGCGTTSSSCGQILSYPLALIRTRLQAQAITSDHTQGAGTMIGLFKTIVKREGVAGLYRGITPNFMKVAPAVSISYVVYEYSRRRLGVRAS</sequence>
<reference evidence="12 13" key="1">
    <citation type="journal article" date="2019" name="Sci. Rep.">
        <title>Orb-weaving spider Araneus ventricosus genome elucidates the spidroin gene catalogue.</title>
        <authorList>
            <person name="Kono N."/>
            <person name="Nakamura H."/>
            <person name="Ohtoshi R."/>
            <person name="Moran D.A.P."/>
            <person name="Shinohara A."/>
            <person name="Yoshida Y."/>
            <person name="Fujiwara M."/>
            <person name="Mori M."/>
            <person name="Tomita M."/>
            <person name="Arakawa K."/>
        </authorList>
    </citation>
    <scope>NUCLEOTIDE SEQUENCE [LARGE SCALE GENOMIC DNA]</scope>
</reference>
<evidence type="ECO:0000256" key="6">
    <source>
        <dbReference type="ARBA" id="ARBA00022792"/>
    </source>
</evidence>
<keyword evidence="13" id="KW-1185">Reference proteome</keyword>
<feature type="repeat" description="Solcar" evidence="10">
    <location>
        <begin position="248"/>
        <end position="338"/>
    </location>
</feature>
<keyword evidence="8" id="KW-0496">Mitochondrion</keyword>
<accession>A0A4Y2JS74</accession>
<protein>
    <submittedName>
        <fullName evidence="12">Putative calcium-binding mitochondrial carrier CBG00135</fullName>
    </submittedName>
</protein>
<dbReference type="AlphaFoldDB" id="A0A4Y2JS74"/>
<evidence type="ECO:0000256" key="1">
    <source>
        <dbReference type="ARBA" id="ARBA00004448"/>
    </source>
</evidence>
<evidence type="ECO:0000256" key="10">
    <source>
        <dbReference type="PROSITE-ProRule" id="PRU00282"/>
    </source>
</evidence>
<keyword evidence="6" id="KW-0999">Mitochondrion inner membrane</keyword>
<evidence type="ECO:0000256" key="2">
    <source>
        <dbReference type="ARBA" id="ARBA00006375"/>
    </source>
</evidence>
<dbReference type="Proteomes" id="UP000499080">
    <property type="component" value="Unassembled WGS sequence"/>
</dbReference>
<keyword evidence="9 10" id="KW-0472">Membrane</keyword>
<dbReference type="PANTHER" id="PTHR24089">
    <property type="entry name" value="SOLUTE CARRIER FAMILY 25"/>
    <property type="match status" value="1"/>
</dbReference>
<feature type="repeat" description="Solcar" evidence="10">
    <location>
        <begin position="59"/>
        <end position="143"/>
    </location>
</feature>
<dbReference type="InterPro" id="IPR018108">
    <property type="entry name" value="MCP_transmembrane"/>
</dbReference>
<evidence type="ECO:0000256" key="11">
    <source>
        <dbReference type="RuleBase" id="RU000488"/>
    </source>
</evidence>
<evidence type="ECO:0000256" key="9">
    <source>
        <dbReference type="ARBA" id="ARBA00023136"/>
    </source>
</evidence>
<evidence type="ECO:0000256" key="8">
    <source>
        <dbReference type="ARBA" id="ARBA00023128"/>
    </source>
</evidence>
<name>A0A4Y2JS74_ARAVE</name>
<dbReference type="FunFam" id="1.50.40.10:FF:000003">
    <property type="entry name" value="Putative calcium-binding mitochondrial carrier protein scamc-2"/>
    <property type="match status" value="1"/>
</dbReference>
<evidence type="ECO:0000256" key="4">
    <source>
        <dbReference type="ARBA" id="ARBA00022692"/>
    </source>
</evidence>
<dbReference type="Gene3D" id="1.50.40.10">
    <property type="entry name" value="Mitochondrial carrier domain"/>
    <property type="match status" value="1"/>
</dbReference>
<gene>
    <name evidence="12" type="primary">CBG00135_1</name>
    <name evidence="12" type="ORF">AVEN_63851_1</name>
</gene>
<keyword evidence="3 11" id="KW-0813">Transport</keyword>
<organism evidence="12 13">
    <name type="scientific">Araneus ventricosus</name>
    <name type="common">Orbweaver spider</name>
    <name type="synonym">Epeira ventricosa</name>
    <dbReference type="NCBI Taxonomy" id="182803"/>
    <lineage>
        <taxon>Eukaryota</taxon>
        <taxon>Metazoa</taxon>
        <taxon>Ecdysozoa</taxon>
        <taxon>Arthropoda</taxon>
        <taxon>Chelicerata</taxon>
        <taxon>Arachnida</taxon>
        <taxon>Araneae</taxon>
        <taxon>Araneomorphae</taxon>
        <taxon>Entelegynae</taxon>
        <taxon>Araneoidea</taxon>
        <taxon>Araneidae</taxon>
        <taxon>Araneus</taxon>
    </lineage>
</organism>
<dbReference type="PRINTS" id="PR00926">
    <property type="entry name" value="MITOCARRIER"/>
</dbReference>
<dbReference type="PRINTS" id="PR00928">
    <property type="entry name" value="GRAVESDC"/>
</dbReference>
<dbReference type="InterPro" id="IPR002067">
    <property type="entry name" value="MCP"/>
</dbReference>
<dbReference type="GO" id="GO:0055085">
    <property type="term" value="P:transmembrane transport"/>
    <property type="evidence" value="ECO:0007669"/>
    <property type="project" value="InterPro"/>
</dbReference>
<dbReference type="GO" id="GO:0005743">
    <property type="term" value="C:mitochondrial inner membrane"/>
    <property type="evidence" value="ECO:0007669"/>
    <property type="project" value="UniProtKB-SubCell"/>
</dbReference>
<evidence type="ECO:0000256" key="5">
    <source>
        <dbReference type="ARBA" id="ARBA00022737"/>
    </source>
</evidence>
<proteinExistence type="inferred from homology"/>
<comment type="caution">
    <text evidence="12">The sequence shown here is derived from an EMBL/GenBank/DDBJ whole genome shotgun (WGS) entry which is preliminary data.</text>
</comment>
<keyword evidence="4 10" id="KW-0812">Transmembrane</keyword>
<evidence type="ECO:0000256" key="7">
    <source>
        <dbReference type="ARBA" id="ARBA00022989"/>
    </source>
</evidence>
<comment type="similarity">
    <text evidence="2 11">Belongs to the mitochondrial carrier (TC 2.A.29) family.</text>
</comment>
<dbReference type="EMBL" id="BGPR01003754">
    <property type="protein sequence ID" value="GBM92006.1"/>
    <property type="molecule type" value="Genomic_DNA"/>
</dbReference>
<dbReference type="InterPro" id="IPR002167">
    <property type="entry name" value="GDC-like"/>
</dbReference>